<feature type="domain" description="FAD-binding PCMH-type" evidence="1">
    <location>
        <begin position="1"/>
        <end position="112"/>
    </location>
</feature>
<dbReference type="InterPro" id="IPR016169">
    <property type="entry name" value="FAD-bd_PCMH_sub2"/>
</dbReference>
<sequence length="204" mass="22502">MDLENRTGWVQSGATTGESYYEIGKTTKSLAFRAGTHPTVGVRGQFSGGGYVTLLRKYSLASDNVIDALVVDARGRILDRQAMGEEYFWAICGGGGSSFAVIRLVDVPSMVTVFKVKKTSESEAVPMINKWQYVAVIIPNDLYIRASFSGHYIGPVNDLLAVMEEKFLILGLEGIDDIVQEPIPEAAVHELWRRGPRLVLQRSF</sequence>
<reference evidence="2 3" key="1">
    <citation type="submission" date="2022-03" db="EMBL/GenBank/DDBJ databases">
        <authorList>
            <person name="Nunn A."/>
            <person name="Chopra R."/>
            <person name="Nunn A."/>
            <person name="Contreras Garrido A."/>
        </authorList>
    </citation>
    <scope>NUCLEOTIDE SEQUENCE [LARGE SCALE GENOMIC DNA]</scope>
</reference>
<dbReference type="InterPro" id="IPR016166">
    <property type="entry name" value="FAD-bd_PCMH"/>
</dbReference>
<proteinExistence type="predicted"/>
<organism evidence="2 3">
    <name type="scientific">Thlaspi arvense</name>
    <name type="common">Field penny-cress</name>
    <dbReference type="NCBI Taxonomy" id="13288"/>
    <lineage>
        <taxon>Eukaryota</taxon>
        <taxon>Viridiplantae</taxon>
        <taxon>Streptophyta</taxon>
        <taxon>Embryophyta</taxon>
        <taxon>Tracheophyta</taxon>
        <taxon>Spermatophyta</taxon>
        <taxon>Magnoliopsida</taxon>
        <taxon>eudicotyledons</taxon>
        <taxon>Gunneridae</taxon>
        <taxon>Pentapetalae</taxon>
        <taxon>rosids</taxon>
        <taxon>malvids</taxon>
        <taxon>Brassicales</taxon>
        <taxon>Brassicaceae</taxon>
        <taxon>Thlaspideae</taxon>
        <taxon>Thlaspi</taxon>
    </lineage>
</organism>
<accession>A0AAU9RRZ7</accession>
<protein>
    <recommendedName>
        <fullName evidence="1">FAD-binding PCMH-type domain-containing protein</fullName>
    </recommendedName>
</protein>
<gene>
    <name evidence="2" type="ORF">TAV2_LOCUS5366</name>
</gene>
<dbReference type="AlphaFoldDB" id="A0AAU9RRZ7"/>
<dbReference type="PANTHER" id="PTHR32448">
    <property type="entry name" value="OS08G0158400 PROTEIN"/>
    <property type="match status" value="1"/>
</dbReference>
<evidence type="ECO:0000259" key="1">
    <source>
        <dbReference type="PROSITE" id="PS51387"/>
    </source>
</evidence>
<evidence type="ECO:0000313" key="2">
    <source>
        <dbReference type="EMBL" id="CAH2046485.1"/>
    </source>
</evidence>
<dbReference type="Proteomes" id="UP000836841">
    <property type="component" value="Chromosome 2"/>
</dbReference>
<dbReference type="PROSITE" id="PS51387">
    <property type="entry name" value="FAD_PCMH"/>
    <property type="match status" value="1"/>
</dbReference>
<dbReference type="Gene3D" id="3.40.462.20">
    <property type="match status" value="1"/>
</dbReference>
<dbReference type="Gene3D" id="3.30.465.10">
    <property type="match status" value="1"/>
</dbReference>
<dbReference type="InterPro" id="IPR036318">
    <property type="entry name" value="FAD-bd_PCMH-like_sf"/>
</dbReference>
<name>A0AAU9RRZ7_THLAR</name>
<evidence type="ECO:0000313" key="3">
    <source>
        <dbReference type="Proteomes" id="UP000836841"/>
    </source>
</evidence>
<dbReference type="GO" id="GO:0071949">
    <property type="term" value="F:FAD binding"/>
    <property type="evidence" value="ECO:0007669"/>
    <property type="project" value="InterPro"/>
</dbReference>
<dbReference type="SUPFAM" id="SSF56176">
    <property type="entry name" value="FAD-binding/transporter-associated domain-like"/>
    <property type="match status" value="1"/>
</dbReference>
<keyword evidence="3" id="KW-1185">Reference proteome</keyword>
<dbReference type="EMBL" id="OU466858">
    <property type="protein sequence ID" value="CAH2046485.1"/>
    <property type="molecule type" value="Genomic_DNA"/>
</dbReference>